<sequence>MLVRRIARPLLSTIFIAGGIDALRNPAQRAAKATPLIDKSVETLPGAVTQKLPADPETLIKLNAVIQIGGGALLASGKAPRIASLALAGSLIPTTVAGHDFWNESDPTLRAMQRTNFIKNVSLLGGLMIAAVDTEGKPSLGWRGRRAARKAQASIAATLPLAAANHDEHTGERLEHALAVASERGTELAEAAKVHGAELLEIAKERGPEILEVAQKRGAELAETARERGSELAELAGKRSAEFAELALEKSNEWAETASEQSEVLGKRARKRAEIALAKAREKRDELTH</sequence>
<organism evidence="5">
    <name type="scientific">Nocardia globerula</name>
    <dbReference type="NCBI Taxonomy" id="1818"/>
    <lineage>
        <taxon>Bacteria</taxon>
        <taxon>Bacillati</taxon>
        <taxon>Actinomycetota</taxon>
        <taxon>Actinomycetes</taxon>
        <taxon>Mycobacteriales</taxon>
        <taxon>Nocardiaceae</taxon>
        <taxon>Nocardia</taxon>
    </lineage>
</organism>
<keyword evidence="4" id="KW-0472">Membrane</keyword>
<evidence type="ECO:0000256" key="3">
    <source>
        <dbReference type="ARBA" id="ARBA00022989"/>
    </source>
</evidence>
<dbReference type="EMBL" id="VNIQ01000001">
    <property type="protein sequence ID" value="TYQ08967.1"/>
    <property type="molecule type" value="Genomic_DNA"/>
</dbReference>
<evidence type="ECO:0000256" key="4">
    <source>
        <dbReference type="ARBA" id="ARBA00023136"/>
    </source>
</evidence>
<dbReference type="InterPro" id="IPR032808">
    <property type="entry name" value="DoxX"/>
</dbReference>
<keyword evidence="2" id="KW-0812">Transmembrane</keyword>
<dbReference type="Pfam" id="PF07681">
    <property type="entry name" value="DoxX"/>
    <property type="match status" value="1"/>
</dbReference>
<proteinExistence type="predicted"/>
<evidence type="ECO:0000256" key="2">
    <source>
        <dbReference type="ARBA" id="ARBA00022692"/>
    </source>
</evidence>
<comment type="subcellular location">
    <subcellularLocation>
        <location evidence="1">Membrane</location>
        <topology evidence="1">Multi-pass membrane protein</topology>
    </subcellularLocation>
</comment>
<name>A0A652YZE2_NOCGL</name>
<comment type="caution">
    <text evidence="5">The sequence shown here is derived from an EMBL/GenBank/DDBJ whole genome shotgun (WGS) entry which is preliminary data.</text>
</comment>
<evidence type="ECO:0000256" key="1">
    <source>
        <dbReference type="ARBA" id="ARBA00004141"/>
    </source>
</evidence>
<reference evidence="5" key="1">
    <citation type="submission" date="2019-07" db="EMBL/GenBank/DDBJ databases">
        <title>Genomic Encyclopedia of Type Strains, Phase IV (KMG-IV): sequencing the most valuable type-strain genomes for metagenomic binning, comparative biology and taxonomic classification.</title>
        <authorList>
            <person name="Goeker M."/>
        </authorList>
    </citation>
    <scope>NUCLEOTIDE SEQUENCE</scope>
    <source>
        <strain evidence="5">DSM 44596</strain>
    </source>
</reference>
<dbReference type="GO" id="GO:0016020">
    <property type="term" value="C:membrane"/>
    <property type="evidence" value="ECO:0007669"/>
    <property type="project" value="UniProtKB-SubCell"/>
</dbReference>
<gene>
    <name evidence="5" type="ORF">FNL38_1011345</name>
</gene>
<dbReference type="AlphaFoldDB" id="A0A652YZE2"/>
<accession>A0A652YZE2</accession>
<keyword evidence="3" id="KW-1133">Transmembrane helix</keyword>
<evidence type="ECO:0000313" key="5">
    <source>
        <dbReference type="EMBL" id="TYQ08967.1"/>
    </source>
</evidence>
<protein>
    <submittedName>
        <fullName evidence="5">Putative membrane protein YphA (DoxX/SURF4 family)</fullName>
    </submittedName>
</protein>